<keyword evidence="3" id="KW-0813">Transport</keyword>
<evidence type="ECO:0000256" key="5">
    <source>
        <dbReference type="ARBA" id="ARBA00022692"/>
    </source>
</evidence>
<organism evidence="9 10">
    <name type="scientific">Sphingobacterium suaedae</name>
    <dbReference type="NCBI Taxonomy" id="1686402"/>
    <lineage>
        <taxon>Bacteria</taxon>
        <taxon>Pseudomonadati</taxon>
        <taxon>Bacteroidota</taxon>
        <taxon>Sphingobacteriia</taxon>
        <taxon>Sphingobacteriales</taxon>
        <taxon>Sphingobacteriaceae</taxon>
        <taxon>Sphingobacterium</taxon>
    </lineage>
</organism>
<dbReference type="SUPFAM" id="SSF56954">
    <property type="entry name" value="Outer membrane efflux proteins (OEP)"/>
    <property type="match status" value="1"/>
</dbReference>
<feature type="chain" id="PRO_5047502642" evidence="8">
    <location>
        <begin position="19"/>
        <end position="441"/>
    </location>
</feature>
<dbReference type="PANTHER" id="PTHR30026">
    <property type="entry name" value="OUTER MEMBRANE PROTEIN TOLC"/>
    <property type="match status" value="1"/>
</dbReference>
<comment type="subcellular location">
    <subcellularLocation>
        <location evidence="1">Cell outer membrane</location>
    </subcellularLocation>
</comment>
<keyword evidence="5" id="KW-0812">Transmembrane</keyword>
<accession>A0ABW5KHA0</accession>
<dbReference type="RefSeq" id="WP_380903768.1">
    <property type="nucleotide sequence ID" value="NZ_JBHUEG010000001.1"/>
</dbReference>
<keyword evidence="8" id="KW-0732">Signal</keyword>
<evidence type="ECO:0000313" key="10">
    <source>
        <dbReference type="Proteomes" id="UP001597545"/>
    </source>
</evidence>
<evidence type="ECO:0000313" key="9">
    <source>
        <dbReference type="EMBL" id="MFD2548221.1"/>
    </source>
</evidence>
<evidence type="ECO:0000256" key="6">
    <source>
        <dbReference type="ARBA" id="ARBA00023136"/>
    </source>
</evidence>
<evidence type="ECO:0000256" key="4">
    <source>
        <dbReference type="ARBA" id="ARBA00022452"/>
    </source>
</evidence>
<evidence type="ECO:0000256" key="2">
    <source>
        <dbReference type="ARBA" id="ARBA00007613"/>
    </source>
</evidence>
<evidence type="ECO:0000256" key="7">
    <source>
        <dbReference type="ARBA" id="ARBA00023237"/>
    </source>
</evidence>
<name>A0ABW5KHA0_9SPHI</name>
<evidence type="ECO:0000256" key="3">
    <source>
        <dbReference type="ARBA" id="ARBA00022448"/>
    </source>
</evidence>
<gene>
    <name evidence="9" type="ORF">ACFSR5_11245</name>
</gene>
<dbReference type="EMBL" id="JBHULR010000004">
    <property type="protein sequence ID" value="MFD2548221.1"/>
    <property type="molecule type" value="Genomic_DNA"/>
</dbReference>
<proteinExistence type="inferred from homology"/>
<dbReference type="Pfam" id="PF02321">
    <property type="entry name" value="OEP"/>
    <property type="match status" value="2"/>
</dbReference>
<dbReference type="InterPro" id="IPR051906">
    <property type="entry name" value="TolC-like"/>
</dbReference>
<dbReference type="Gene3D" id="1.20.1600.10">
    <property type="entry name" value="Outer membrane efflux proteins (OEP)"/>
    <property type="match status" value="1"/>
</dbReference>
<keyword evidence="7" id="KW-0998">Cell outer membrane</keyword>
<dbReference type="InterPro" id="IPR003423">
    <property type="entry name" value="OMP_efflux"/>
</dbReference>
<evidence type="ECO:0000256" key="1">
    <source>
        <dbReference type="ARBA" id="ARBA00004442"/>
    </source>
</evidence>
<feature type="signal peptide" evidence="8">
    <location>
        <begin position="1"/>
        <end position="18"/>
    </location>
</feature>
<dbReference type="Proteomes" id="UP001597545">
    <property type="component" value="Unassembled WGS sequence"/>
</dbReference>
<keyword evidence="6" id="KW-0472">Membrane</keyword>
<evidence type="ECO:0000256" key="8">
    <source>
        <dbReference type="SAM" id="SignalP"/>
    </source>
</evidence>
<dbReference type="PANTHER" id="PTHR30026:SF20">
    <property type="entry name" value="OUTER MEMBRANE PROTEIN TOLC"/>
    <property type="match status" value="1"/>
</dbReference>
<reference evidence="10" key="1">
    <citation type="journal article" date="2019" name="Int. J. Syst. Evol. Microbiol.">
        <title>The Global Catalogue of Microorganisms (GCM) 10K type strain sequencing project: providing services to taxonomists for standard genome sequencing and annotation.</title>
        <authorList>
            <consortium name="The Broad Institute Genomics Platform"/>
            <consortium name="The Broad Institute Genome Sequencing Center for Infectious Disease"/>
            <person name="Wu L."/>
            <person name="Ma J."/>
        </authorList>
    </citation>
    <scope>NUCLEOTIDE SEQUENCE [LARGE SCALE GENOMIC DNA]</scope>
    <source>
        <strain evidence="10">KCTC 42662</strain>
    </source>
</reference>
<keyword evidence="4" id="KW-1134">Transmembrane beta strand</keyword>
<comment type="similarity">
    <text evidence="2">Belongs to the outer membrane factor (OMF) (TC 1.B.17) family.</text>
</comment>
<comment type="caution">
    <text evidence="9">The sequence shown here is derived from an EMBL/GenBank/DDBJ whole genome shotgun (WGS) entry which is preliminary data.</text>
</comment>
<protein>
    <submittedName>
        <fullName evidence="9">TolC family protein</fullName>
    </submittedName>
</protein>
<keyword evidence="10" id="KW-1185">Reference proteome</keyword>
<sequence>MKYFVRITLLFIVCYSSAISVMGQTSQSLSLSDCVQLAIQNNPSLKRSELDLRRDQINYRQAQYNRLPSLNGSVSHSYNQGRSINSTTNQFVDNSYFSGNQSLSLNAPLFNGFRILHDIRLRGSAREAGKLEFESAANELKLDVIEAYVMVLTAQDMLKQAEGQMAVTAENVRRSEVMQQEGAANPGDYYDLRGQLQAEENNVQNTKQELYNNQLRLMALLNISGNDLPTLQPLSLPAEETVDMSQDLYQSALRTLPNFKALDWRIKQAEHSIKVAKSQYYPSLSLDAGVQSRFSSVDEQGYNYWQQLTNYPSKGISLTLRVPIFNQMQVRNQVKLARLDLDEAKWNRKVQENLVREETAKAVFSLSTVQKNVHSLRKQERDYQEAFRIAQVHFDAGNSNSVLLLTAKNKLDNATNQLLIKQYAWILQKYINDYYAGKLEL</sequence>